<feature type="transmembrane region" description="Helical" evidence="9">
    <location>
        <begin position="79"/>
        <end position="99"/>
    </location>
</feature>
<evidence type="ECO:0000256" key="5">
    <source>
        <dbReference type="ARBA" id="ARBA00022692"/>
    </source>
</evidence>
<evidence type="ECO:0000256" key="1">
    <source>
        <dbReference type="ARBA" id="ARBA00004651"/>
    </source>
</evidence>
<keyword evidence="7 9" id="KW-0472">Membrane</keyword>
<protein>
    <submittedName>
        <fullName evidence="10">AI-2E family transporter</fullName>
    </submittedName>
</protein>
<keyword evidence="6 9" id="KW-1133">Transmembrane helix</keyword>
<feature type="compositionally biased region" description="Basic and acidic residues" evidence="8">
    <location>
        <begin position="1"/>
        <end position="10"/>
    </location>
</feature>
<accession>A0ABN2W1G3</accession>
<feature type="transmembrane region" description="Helical" evidence="9">
    <location>
        <begin position="315"/>
        <end position="331"/>
    </location>
</feature>
<feature type="compositionally biased region" description="Basic and acidic residues" evidence="8">
    <location>
        <begin position="28"/>
        <end position="40"/>
    </location>
</feature>
<dbReference type="InterPro" id="IPR002549">
    <property type="entry name" value="AI-2E-like"/>
</dbReference>
<keyword evidence="4" id="KW-1003">Cell membrane</keyword>
<feature type="transmembrane region" description="Helical" evidence="9">
    <location>
        <begin position="198"/>
        <end position="217"/>
    </location>
</feature>
<evidence type="ECO:0000256" key="8">
    <source>
        <dbReference type="SAM" id="MobiDB-lite"/>
    </source>
</evidence>
<feature type="transmembrane region" description="Helical" evidence="9">
    <location>
        <begin position="286"/>
        <end position="308"/>
    </location>
</feature>
<keyword evidence="3" id="KW-0813">Transport</keyword>
<evidence type="ECO:0000256" key="6">
    <source>
        <dbReference type="ARBA" id="ARBA00022989"/>
    </source>
</evidence>
<evidence type="ECO:0000256" key="3">
    <source>
        <dbReference type="ARBA" id="ARBA00022448"/>
    </source>
</evidence>
<evidence type="ECO:0000256" key="2">
    <source>
        <dbReference type="ARBA" id="ARBA00009773"/>
    </source>
</evidence>
<feature type="transmembrane region" description="Helical" evidence="9">
    <location>
        <begin position="111"/>
        <end position="133"/>
    </location>
</feature>
<comment type="subcellular location">
    <subcellularLocation>
        <location evidence="1">Cell membrane</location>
        <topology evidence="1">Multi-pass membrane protein</topology>
    </subcellularLocation>
</comment>
<feature type="transmembrane region" description="Helical" evidence="9">
    <location>
        <begin position="351"/>
        <end position="379"/>
    </location>
</feature>
<gene>
    <name evidence="10" type="ORF">GCM10009821_18050</name>
</gene>
<feature type="transmembrane region" description="Helical" evidence="9">
    <location>
        <begin position="47"/>
        <end position="73"/>
    </location>
</feature>
<dbReference type="EMBL" id="BAAAPY010000005">
    <property type="protein sequence ID" value="GAA2078567.1"/>
    <property type="molecule type" value="Genomic_DNA"/>
</dbReference>
<comment type="similarity">
    <text evidence="2">Belongs to the autoinducer-2 exporter (AI-2E) (TC 2.A.86) family.</text>
</comment>
<feature type="region of interest" description="Disordered" evidence="8">
    <location>
        <begin position="1"/>
        <end position="40"/>
    </location>
</feature>
<dbReference type="Pfam" id="PF01594">
    <property type="entry name" value="AI-2E_transport"/>
    <property type="match status" value="1"/>
</dbReference>
<name>A0ABN2W1G3_9ACTN</name>
<dbReference type="PANTHER" id="PTHR21716">
    <property type="entry name" value="TRANSMEMBRANE PROTEIN"/>
    <property type="match status" value="1"/>
</dbReference>
<evidence type="ECO:0000313" key="10">
    <source>
        <dbReference type="EMBL" id="GAA2078567.1"/>
    </source>
</evidence>
<sequence length="412" mass="43952">MVSDERRGSGTDEADDPTERAVASTRSETTHPDDRPKSRTYRDRGDVIGVWTAAAQTWGLRLIVVAAALYVLGWVAGRFWMVLFPISLALVLATVLEPAGRFLRRRRVPDALAAALVMLSFIGFIIGVITILAPQVAGQVPAIAEQAGDGLRRIQVWLVEGPLEVTEGQITTAIEAVEDRLQESASAISAGVFTGLSAATNAIINLVLTLMLTFFFIKDGHRFLPWLRTLGGRRAGDRAAELLSRSWRTLGGFIRTQTLVSLIDAVIIGIGLAILGVPLWVPLAVIIFFAGYIPIVGAVVSGFLAVLVTLVTVDVRAAVIAAIIVLAVQQLEGNVLSPWLQGKSMNLHAGVVLMSVTAGGTLFGVTGAFLAVPVAAVVAECLRYMNEQIDAGVDPEAPPEDSHAAQILREQQ</sequence>
<proteinExistence type="inferred from homology"/>
<feature type="transmembrane region" description="Helical" evidence="9">
    <location>
        <begin position="258"/>
        <end position="280"/>
    </location>
</feature>
<dbReference type="Proteomes" id="UP001501480">
    <property type="component" value="Unassembled WGS sequence"/>
</dbReference>
<feature type="region of interest" description="Disordered" evidence="8">
    <location>
        <begin position="393"/>
        <end position="412"/>
    </location>
</feature>
<evidence type="ECO:0000256" key="9">
    <source>
        <dbReference type="SAM" id="Phobius"/>
    </source>
</evidence>
<evidence type="ECO:0000313" key="11">
    <source>
        <dbReference type="Proteomes" id="UP001501480"/>
    </source>
</evidence>
<evidence type="ECO:0000256" key="4">
    <source>
        <dbReference type="ARBA" id="ARBA00022475"/>
    </source>
</evidence>
<keyword evidence="5 9" id="KW-0812">Transmembrane</keyword>
<reference evidence="10 11" key="1">
    <citation type="journal article" date="2019" name="Int. J. Syst. Evol. Microbiol.">
        <title>The Global Catalogue of Microorganisms (GCM) 10K type strain sequencing project: providing services to taxonomists for standard genome sequencing and annotation.</title>
        <authorList>
            <consortium name="The Broad Institute Genomics Platform"/>
            <consortium name="The Broad Institute Genome Sequencing Center for Infectious Disease"/>
            <person name="Wu L."/>
            <person name="Ma J."/>
        </authorList>
    </citation>
    <scope>NUCLEOTIDE SEQUENCE [LARGE SCALE GENOMIC DNA]</scope>
    <source>
        <strain evidence="10 11">JCM 15749</strain>
    </source>
</reference>
<evidence type="ECO:0000256" key="7">
    <source>
        <dbReference type="ARBA" id="ARBA00023136"/>
    </source>
</evidence>
<organism evidence="10 11">
    <name type="scientific">Aeromicrobium halocynthiae</name>
    <dbReference type="NCBI Taxonomy" id="560557"/>
    <lineage>
        <taxon>Bacteria</taxon>
        <taxon>Bacillati</taxon>
        <taxon>Actinomycetota</taxon>
        <taxon>Actinomycetes</taxon>
        <taxon>Propionibacteriales</taxon>
        <taxon>Nocardioidaceae</taxon>
        <taxon>Aeromicrobium</taxon>
    </lineage>
</organism>
<keyword evidence="11" id="KW-1185">Reference proteome</keyword>
<comment type="caution">
    <text evidence="10">The sequence shown here is derived from an EMBL/GenBank/DDBJ whole genome shotgun (WGS) entry which is preliminary data.</text>
</comment>
<dbReference type="PANTHER" id="PTHR21716:SF53">
    <property type="entry name" value="PERMEASE PERM-RELATED"/>
    <property type="match status" value="1"/>
</dbReference>